<dbReference type="AlphaFoldDB" id="A0A699IZ28"/>
<sequence>MVAWWWRQRGGDDDNEVVVARMKMVVGGEGSGVVRWRRWEAEDGWPEVWPDPTFDLAVHDFDWFFDEMNLVIELTFISRND</sequence>
<name>A0A699IZ28_TANCI</name>
<protein>
    <submittedName>
        <fullName evidence="1">Uncharacterized protein</fullName>
    </submittedName>
</protein>
<comment type="caution">
    <text evidence="1">The sequence shown here is derived from an EMBL/GenBank/DDBJ whole genome shotgun (WGS) entry which is preliminary data.</text>
</comment>
<accession>A0A699IZ28</accession>
<reference evidence="1" key="1">
    <citation type="journal article" date="2019" name="Sci. Rep.">
        <title>Draft genome of Tanacetum cinerariifolium, the natural source of mosquito coil.</title>
        <authorList>
            <person name="Yamashiro T."/>
            <person name="Shiraishi A."/>
            <person name="Satake H."/>
            <person name="Nakayama K."/>
        </authorList>
    </citation>
    <scope>NUCLEOTIDE SEQUENCE</scope>
</reference>
<proteinExistence type="predicted"/>
<evidence type="ECO:0000313" key="1">
    <source>
        <dbReference type="EMBL" id="GEZ98319.1"/>
    </source>
</evidence>
<dbReference type="EMBL" id="BKCJ010351233">
    <property type="protein sequence ID" value="GEZ98319.1"/>
    <property type="molecule type" value="Genomic_DNA"/>
</dbReference>
<gene>
    <name evidence="1" type="ORF">Tci_570292</name>
</gene>
<organism evidence="1">
    <name type="scientific">Tanacetum cinerariifolium</name>
    <name type="common">Dalmatian daisy</name>
    <name type="synonym">Chrysanthemum cinerariifolium</name>
    <dbReference type="NCBI Taxonomy" id="118510"/>
    <lineage>
        <taxon>Eukaryota</taxon>
        <taxon>Viridiplantae</taxon>
        <taxon>Streptophyta</taxon>
        <taxon>Embryophyta</taxon>
        <taxon>Tracheophyta</taxon>
        <taxon>Spermatophyta</taxon>
        <taxon>Magnoliopsida</taxon>
        <taxon>eudicotyledons</taxon>
        <taxon>Gunneridae</taxon>
        <taxon>Pentapetalae</taxon>
        <taxon>asterids</taxon>
        <taxon>campanulids</taxon>
        <taxon>Asterales</taxon>
        <taxon>Asteraceae</taxon>
        <taxon>Asteroideae</taxon>
        <taxon>Anthemideae</taxon>
        <taxon>Anthemidinae</taxon>
        <taxon>Tanacetum</taxon>
    </lineage>
</organism>